<organism evidence="1 2">
    <name type="scientific">Exiguobacterium indicum</name>
    <dbReference type="NCBI Taxonomy" id="296995"/>
    <lineage>
        <taxon>Bacteria</taxon>
        <taxon>Bacillati</taxon>
        <taxon>Bacillota</taxon>
        <taxon>Bacilli</taxon>
        <taxon>Bacillales</taxon>
        <taxon>Bacillales Family XII. Incertae Sedis</taxon>
        <taxon>Exiguobacterium</taxon>
    </lineage>
</organism>
<dbReference type="RefSeq" id="WP_336449594.1">
    <property type="nucleotide sequence ID" value="NZ_JBAWKY010000006.1"/>
</dbReference>
<evidence type="ECO:0000313" key="1">
    <source>
        <dbReference type="EMBL" id="MEI4463729.1"/>
    </source>
</evidence>
<name>A0ABU8ELC4_9BACL</name>
<evidence type="ECO:0008006" key="3">
    <source>
        <dbReference type="Google" id="ProtNLM"/>
    </source>
</evidence>
<reference evidence="1 2" key="1">
    <citation type="submission" date="2023-12" db="EMBL/GenBank/DDBJ databases">
        <authorList>
            <person name="Easwaran N."/>
            <person name="Lazarus H.P.S."/>
        </authorList>
    </citation>
    <scope>NUCLEOTIDE SEQUENCE [LARGE SCALE GENOMIC DNA]</scope>
    <source>
        <strain evidence="1 2">VIT-2023</strain>
    </source>
</reference>
<sequence>MFEKLMTTISEIIDRIEKEGSQTQEVILDELGKIYDDEAAERLNQIRGFLVRTDDNHREIVEGKSDGRSSDAWLRGRLASKEQNFPGITRGIIQGFQDLSGSSDVSGQKQILALDEENPFDFKIMSQNIKKIVAASTLSGVTTIDDTMGIILEKSLSKPYAGLNDALKSDMNSEEDRKMKELLTVGALKFVYEAGEKSILKKLDHVRTTAIVDAAYTTSKIAYKVANDSMRSEDAVEFIVDRGLARFESVVHSTCMKVGQRVGTTIGRTIGAVFGPAGVAVGGMVGGVIGSLAGKKVASVMSDGIKKVVNRVANKAIDVGNSIMNGIKQLFS</sequence>
<protein>
    <recommendedName>
        <fullName evidence="3">Glycine zipper domain-containing protein</fullName>
    </recommendedName>
</protein>
<evidence type="ECO:0000313" key="2">
    <source>
        <dbReference type="Proteomes" id="UP001387110"/>
    </source>
</evidence>
<keyword evidence="2" id="KW-1185">Reference proteome</keyword>
<proteinExistence type="predicted"/>
<accession>A0ABU8ELC4</accession>
<dbReference type="Proteomes" id="UP001387110">
    <property type="component" value="Unassembled WGS sequence"/>
</dbReference>
<gene>
    <name evidence="1" type="ORF">SZL87_14985</name>
</gene>
<comment type="caution">
    <text evidence="1">The sequence shown here is derived from an EMBL/GenBank/DDBJ whole genome shotgun (WGS) entry which is preliminary data.</text>
</comment>
<dbReference type="EMBL" id="JBAWKY010000006">
    <property type="protein sequence ID" value="MEI4463729.1"/>
    <property type="molecule type" value="Genomic_DNA"/>
</dbReference>